<protein>
    <submittedName>
        <fullName evidence="1">11466_t:CDS:1</fullName>
    </submittedName>
</protein>
<evidence type="ECO:0000313" key="1">
    <source>
        <dbReference type="EMBL" id="CAG8718558.1"/>
    </source>
</evidence>
<dbReference type="Proteomes" id="UP000789525">
    <property type="component" value="Unassembled WGS sequence"/>
</dbReference>
<sequence length="245" mass="27379">MPPSSSKSGQEPSVTYESKPPEWTVPATRNGDLGYHGFYPPRPGQDEELLTDNTILFGYSEPSFVAGTDAFGGVFKQNGKNGLDSLRDIMERVLTKRAELHAVVEPNTFKYPSRVTLVGDKKTSWYADLANPEVPLHTIPKSTLTSPKNSETLDLLYSMKTPVDRAAWYIGNLGAIDTVRRSLYIQPCSKLLFSLETVKKLLVDIAMPNPLKSGVNRVNIIQVFKKSKLNDPEWKEAWVAKYAWS</sequence>
<proteinExistence type="predicted"/>
<dbReference type="EMBL" id="CAJVPT010037838">
    <property type="protein sequence ID" value="CAG8718558.1"/>
    <property type="molecule type" value="Genomic_DNA"/>
</dbReference>
<keyword evidence="2" id="KW-1185">Reference proteome</keyword>
<name>A0ACA9PS46_9GLOM</name>
<reference evidence="1" key="1">
    <citation type="submission" date="2021-06" db="EMBL/GenBank/DDBJ databases">
        <authorList>
            <person name="Kallberg Y."/>
            <person name="Tangrot J."/>
            <person name="Rosling A."/>
        </authorList>
    </citation>
    <scope>NUCLEOTIDE SEQUENCE</scope>
    <source>
        <strain evidence="1">CL356</strain>
    </source>
</reference>
<comment type="caution">
    <text evidence="1">The sequence shown here is derived from an EMBL/GenBank/DDBJ whole genome shotgun (WGS) entry which is preliminary data.</text>
</comment>
<evidence type="ECO:0000313" key="2">
    <source>
        <dbReference type="Proteomes" id="UP000789525"/>
    </source>
</evidence>
<organism evidence="1 2">
    <name type="scientific">Acaulospora colombiana</name>
    <dbReference type="NCBI Taxonomy" id="27376"/>
    <lineage>
        <taxon>Eukaryota</taxon>
        <taxon>Fungi</taxon>
        <taxon>Fungi incertae sedis</taxon>
        <taxon>Mucoromycota</taxon>
        <taxon>Glomeromycotina</taxon>
        <taxon>Glomeromycetes</taxon>
        <taxon>Diversisporales</taxon>
        <taxon>Acaulosporaceae</taxon>
        <taxon>Acaulospora</taxon>
    </lineage>
</organism>
<gene>
    <name evidence="1" type="ORF">ACOLOM_LOCUS11025</name>
</gene>
<accession>A0ACA9PS46</accession>
<feature type="non-terminal residue" evidence="1">
    <location>
        <position position="245"/>
    </location>
</feature>